<dbReference type="SUPFAM" id="SSF46785">
    <property type="entry name" value="Winged helix' DNA-binding domain"/>
    <property type="match status" value="1"/>
</dbReference>
<name>A0ABN3CTF9_9ACTN</name>
<comment type="caution">
    <text evidence="5">The sequence shown here is derived from an EMBL/GenBank/DDBJ whole genome shotgun (WGS) entry which is preliminary data.</text>
</comment>
<dbReference type="SMART" id="SM00420">
    <property type="entry name" value="HTH_DEOR"/>
    <property type="match status" value="1"/>
</dbReference>
<keyword evidence="6" id="KW-1185">Reference proteome</keyword>
<evidence type="ECO:0000256" key="1">
    <source>
        <dbReference type="ARBA" id="ARBA00023015"/>
    </source>
</evidence>
<reference evidence="5 6" key="1">
    <citation type="journal article" date="2019" name="Int. J. Syst. Evol. Microbiol.">
        <title>The Global Catalogue of Microorganisms (GCM) 10K type strain sequencing project: providing services to taxonomists for standard genome sequencing and annotation.</title>
        <authorList>
            <consortium name="The Broad Institute Genomics Platform"/>
            <consortium name="The Broad Institute Genome Sequencing Center for Infectious Disease"/>
            <person name="Wu L."/>
            <person name="Ma J."/>
        </authorList>
    </citation>
    <scope>NUCLEOTIDE SEQUENCE [LARGE SCALE GENOMIC DNA]</scope>
    <source>
        <strain evidence="5 6">JCM 16114</strain>
    </source>
</reference>
<dbReference type="CDD" id="cd06267">
    <property type="entry name" value="PBP1_LacI_sugar_binding-like"/>
    <property type="match status" value="1"/>
</dbReference>
<dbReference type="Pfam" id="PF13377">
    <property type="entry name" value="Peripla_BP_3"/>
    <property type="match status" value="1"/>
</dbReference>
<dbReference type="Pfam" id="PF08220">
    <property type="entry name" value="HTH_DeoR"/>
    <property type="match status" value="1"/>
</dbReference>
<dbReference type="Gene3D" id="3.40.50.2300">
    <property type="match status" value="2"/>
</dbReference>
<gene>
    <name evidence="5" type="ORF">GCM10009850_079920</name>
</gene>
<accession>A0ABN3CTF9</accession>
<keyword evidence="3" id="KW-0804">Transcription</keyword>
<organism evidence="5 6">
    <name type="scientific">Nonomuraea monospora</name>
    <dbReference type="NCBI Taxonomy" id="568818"/>
    <lineage>
        <taxon>Bacteria</taxon>
        <taxon>Bacillati</taxon>
        <taxon>Actinomycetota</taxon>
        <taxon>Actinomycetes</taxon>
        <taxon>Streptosporangiales</taxon>
        <taxon>Streptosporangiaceae</taxon>
        <taxon>Nonomuraea</taxon>
    </lineage>
</organism>
<feature type="domain" description="HTH deoR-type" evidence="4">
    <location>
        <begin position="3"/>
        <end position="58"/>
    </location>
</feature>
<dbReference type="SUPFAM" id="SSF53822">
    <property type="entry name" value="Periplasmic binding protein-like I"/>
    <property type="match status" value="1"/>
</dbReference>
<dbReference type="PANTHER" id="PTHR30146:SF155">
    <property type="entry name" value="ALANINE RACEMASE"/>
    <property type="match status" value="1"/>
</dbReference>
<evidence type="ECO:0000313" key="6">
    <source>
        <dbReference type="Proteomes" id="UP001499843"/>
    </source>
</evidence>
<sequence>MLTEERHEAILRALRLQGSIKVSEVAAKLGVSSVTIRHDVRELAGRGLLRRVHGGATLLPEAEQAAPAEAGPRELAPQDEQLVFGMVVPNTSYYYPEVIKGAQAAAAEYGARLVLGVSHYDLRQEQKEAAQLLADGVHGILLTPSMDLASSPETGRWLESIDIPVVMVERRASFELGNVEQVASDHVFGAYLAVKHLAGLGHEHVALLAREESFTTPWLLEGHARALAAFGMRPAEPRLLIGSAEHDPAGMSAQIEQFADLVATESVRAALVHNDLDAVQLIRRLMARGVSVPRDIAIVTYDDEVATMAAIPLTAVAPPKHAVGAAAVELLARRVADPDGAFRHLLLRPELRVRASCGA</sequence>
<dbReference type="PRINTS" id="PR00037">
    <property type="entry name" value="HTHLACR"/>
</dbReference>
<protein>
    <submittedName>
        <fullName evidence="5">Substrate-binding domain-containing protein</fullName>
    </submittedName>
</protein>
<dbReference type="Proteomes" id="UP001499843">
    <property type="component" value="Unassembled WGS sequence"/>
</dbReference>
<dbReference type="InterPro" id="IPR028082">
    <property type="entry name" value="Peripla_BP_I"/>
</dbReference>
<proteinExistence type="predicted"/>
<keyword evidence="1" id="KW-0805">Transcription regulation</keyword>
<evidence type="ECO:0000256" key="3">
    <source>
        <dbReference type="ARBA" id="ARBA00023163"/>
    </source>
</evidence>
<dbReference type="InterPro" id="IPR036390">
    <property type="entry name" value="WH_DNA-bd_sf"/>
</dbReference>
<dbReference type="EMBL" id="BAAAQX010000027">
    <property type="protein sequence ID" value="GAA2212530.1"/>
    <property type="molecule type" value="Genomic_DNA"/>
</dbReference>
<evidence type="ECO:0000256" key="2">
    <source>
        <dbReference type="ARBA" id="ARBA00023125"/>
    </source>
</evidence>
<dbReference type="RefSeq" id="WP_344487125.1">
    <property type="nucleotide sequence ID" value="NZ_BAAAQX010000027.1"/>
</dbReference>
<evidence type="ECO:0000259" key="4">
    <source>
        <dbReference type="PROSITE" id="PS51000"/>
    </source>
</evidence>
<keyword evidence="2" id="KW-0238">DNA-binding</keyword>
<evidence type="ECO:0000313" key="5">
    <source>
        <dbReference type="EMBL" id="GAA2212530.1"/>
    </source>
</evidence>
<dbReference type="PROSITE" id="PS51000">
    <property type="entry name" value="HTH_DEOR_2"/>
    <property type="match status" value="1"/>
</dbReference>
<dbReference type="InterPro" id="IPR046335">
    <property type="entry name" value="LacI/GalR-like_sensor"/>
</dbReference>
<dbReference type="InterPro" id="IPR001034">
    <property type="entry name" value="DeoR_HTH"/>
</dbReference>
<dbReference type="Gene3D" id="1.10.10.10">
    <property type="entry name" value="Winged helix-like DNA-binding domain superfamily/Winged helix DNA-binding domain"/>
    <property type="match status" value="1"/>
</dbReference>
<dbReference type="InterPro" id="IPR036388">
    <property type="entry name" value="WH-like_DNA-bd_sf"/>
</dbReference>
<dbReference type="PANTHER" id="PTHR30146">
    <property type="entry name" value="LACI-RELATED TRANSCRIPTIONAL REPRESSOR"/>
    <property type="match status" value="1"/>
</dbReference>